<evidence type="ECO:0000256" key="2">
    <source>
        <dbReference type="ARBA" id="ARBA00004377"/>
    </source>
</evidence>
<evidence type="ECO:0000256" key="6">
    <source>
        <dbReference type="ARBA" id="ARBA00021844"/>
    </source>
</evidence>
<name>A0A7Y7Y4S4_9PSED</name>
<evidence type="ECO:0000313" key="17">
    <source>
        <dbReference type="Proteomes" id="UP000517547"/>
    </source>
</evidence>
<dbReference type="GO" id="GO:0030244">
    <property type="term" value="P:cellulose biosynthetic process"/>
    <property type="evidence" value="ECO:0007669"/>
    <property type="project" value="UniProtKB-KW"/>
</dbReference>
<keyword evidence="9 15" id="KW-0973">c-di-GMP</keyword>
<evidence type="ECO:0000256" key="15">
    <source>
        <dbReference type="RuleBase" id="RU365021"/>
    </source>
</evidence>
<dbReference type="RefSeq" id="WP_017123664.1">
    <property type="nucleotide sequence ID" value="NZ_JACAQE010000009.1"/>
</dbReference>
<keyword evidence="7 15" id="KW-1003">Cell membrane</keyword>
<proteinExistence type="inferred from homology"/>
<keyword evidence="10 15" id="KW-0812">Transmembrane</keyword>
<organism evidence="16 17">
    <name type="scientific">Pseudomonas gingeri</name>
    <dbReference type="NCBI Taxonomy" id="117681"/>
    <lineage>
        <taxon>Bacteria</taxon>
        <taxon>Pseudomonadati</taxon>
        <taxon>Pseudomonadota</taxon>
        <taxon>Gammaproteobacteria</taxon>
        <taxon>Pseudomonadales</taxon>
        <taxon>Pseudomonadaceae</taxon>
        <taxon>Pseudomonas</taxon>
    </lineage>
</organism>
<dbReference type="GO" id="GO:0006011">
    <property type="term" value="P:UDP-alpha-D-glucose metabolic process"/>
    <property type="evidence" value="ECO:0007669"/>
    <property type="project" value="InterPro"/>
</dbReference>
<evidence type="ECO:0000256" key="11">
    <source>
        <dbReference type="ARBA" id="ARBA00022916"/>
    </source>
</evidence>
<keyword evidence="11 15" id="KW-0135">Cellulose biosynthesis</keyword>
<evidence type="ECO:0000256" key="7">
    <source>
        <dbReference type="ARBA" id="ARBA00022475"/>
    </source>
</evidence>
<evidence type="ECO:0000256" key="4">
    <source>
        <dbReference type="ARBA" id="ARBA00010714"/>
    </source>
</evidence>
<evidence type="ECO:0000256" key="3">
    <source>
        <dbReference type="ARBA" id="ARBA00005186"/>
    </source>
</evidence>
<evidence type="ECO:0000256" key="9">
    <source>
        <dbReference type="ARBA" id="ARBA00022636"/>
    </source>
</evidence>
<dbReference type="PANTHER" id="PTHR39083">
    <property type="entry name" value="CYCLIC DI-GMP-BINDING PROTEIN"/>
    <property type="match status" value="1"/>
</dbReference>
<dbReference type="UniPathway" id="UPA00694"/>
<evidence type="ECO:0000256" key="13">
    <source>
        <dbReference type="ARBA" id="ARBA00023136"/>
    </source>
</evidence>
<evidence type="ECO:0000256" key="14">
    <source>
        <dbReference type="ARBA" id="ARBA00033444"/>
    </source>
</evidence>
<evidence type="ECO:0000256" key="1">
    <source>
        <dbReference type="ARBA" id="ARBA00002057"/>
    </source>
</evidence>
<protein>
    <recommendedName>
        <fullName evidence="6 15">Cyclic di-GMP-binding protein</fullName>
    </recommendedName>
    <alternativeName>
        <fullName evidence="14 15">Cellulose synthase regulatory subunit</fullName>
    </alternativeName>
</protein>
<comment type="pathway">
    <text evidence="3 15">Glycan metabolism; bacterial cellulose biosynthesis.</text>
</comment>
<feature type="transmembrane region" description="Helical" evidence="15">
    <location>
        <begin position="754"/>
        <end position="776"/>
    </location>
</feature>
<comment type="function">
    <text evidence="1 15">Binds the cellulose synthase activator, bis-(3'-5') cyclic diguanylic acid (c-di-GMP).</text>
</comment>
<comment type="subcellular location">
    <subcellularLocation>
        <location evidence="2">Cell inner membrane</location>
        <topology evidence="2">Single-pass membrane protein</topology>
    </subcellularLocation>
</comment>
<dbReference type="Pfam" id="PF03170">
    <property type="entry name" value="BcsB"/>
    <property type="match status" value="1"/>
</dbReference>
<comment type="similarity">
    <text evidence="4 15">Belongs to the AcsB/BcsB family.</text>
</comment>
<evidence type="ECO:0000256" key="10">
    <source>
        <dbReference type="ARBA" id="ARBA00022692"/>
    </source>
</evidence>
<dbReference type="PRINTS" id="PR01440">
    <property type="entry name" value="CELLSNTHASEB"/>
</dbReference>
<evidence type="ECO:0000313" key="16">
    <source>
        <dbReference type="EMBL" id="NWC17168.1"/>
    </source>
</evidence>
<dbReference type="Proteomes" id="UP000517547">
    <property type="component" value="Unassembled WGS sequence"/>
</dbReference>
<dbReference type="NCBIfam" id="NF008330">
    <property type="entry name" value="PRK11114.2-4"/>
    <property type="match status" value="1"/>
</dbReference>
<reference evidence="16 17" key="1">
    <citation type="submission" date="2020-04" db="EMBL/GenBank/DDBJ databases">
        <title>Molecular characterization of pseudomonads from Agaricus bisporus reveal novel blotch 2 pathogens in Western Europe.</title>
        <authorList>
            <person name="Taparia T."/>
            <person name="Krijger M."/>
            <person name="Haynes E."/>
            <person name="Elpinstone J.G."/>
            <person name="Noble R."/>
            <person name="Van Der Wolf J."/>
        </authorList>
    </citation>
    <scope>NUCLEOTIDE SEQUENCE [LARGE SCALE GENOMIC DNA]</scope>
    <source>
        <strain evidence="16 17">IPO3738</strain>
    </source>
</reference>
<sequence length="785" mass="84742">MIIKSSARSATRGPRHPFMRLPSWVLLSSVQLLSGLALPLLGLGGMIPLAHADTTATPALAPAQAGPVVQPSAGSYNRDLTLKQLGRLDTMNLQGVEAADGVNFDIRADEVVNGAQLVLHYSYSPALLADLSQINVLVNDEVAASLALPKEGAGQPQQQVVQIPAHLITEFNRLRLQFIGHYTMQCEDPQHSSLWAKINNSSELKLSVSPIQLKDDLSILPLPFFDRRDSRQVNLPVVFARQPDNAALEAAGALSSWIGGLAAYRGASFTSSLGQLPEQGNAIVLIESQEAVQLGGLQVPAPKGATVTLLTNPGDPHGKLLLVAGRNAAELKLAAAAVAVGSKALVGSSVVIEHLDPLSPRKPYDAPNWLPSDRPVRLGELLDTRQLSVSGYNPGSINIPVRLPPDLFNWREAGVPLDLKYRYTPQQESANSSLLVSLNNTFMKSMPLPSLKSLDGGENLLTLLKKDESLPREANVLLPLGVASPRSQLQLRFMFDYVKQGECRDIIIDNMRGLIDPDSSLDLRGFNHYIALPNLGVFNDSGFPFTRLADLSQSAVVLPDGSGPQEWGAYLTVLGRFGESTGYPATAVTVVQAKDVQTVSDKDLLVFASGANQPLLEQWADRLPASTAGSSHRFNLSDLTLRLRDWISPDAQANQRKPRLQVTYTGANSSTYLAGFESPLKPERSVVVIASGKPEGLADATAALIGGDSYKDSIQGSLAVVQDKRITSLVADEQYYVGDLSLFKRVQWTLSQNLLWMLLVTVAGLALVSVLLYLFLRSRARKRLS</sequence>
<comment type="subunit">
    <text evidence="5 15">Tightly associated with the cellulose synthase catalytic subunit.</text>
</comment>
<evidence type="ECO:0000256" key="12">
    <source>
        <dbReference type="ARBA" id="ARBA00022989"/>
    </source>
</evidence>
<keyword evidence="13 15" id="KW-0472">Membrane</keyword>
<accession>A0A7Y7Y4S4</accession>
<evidence type="ECO:0000256" key="8">
    <source>
        <dbReference type="ARBA" id="ARBA00022519"/>
    </source>
</evidence>
<dbReference type="NCBIfam" id="NF008323">
    <property type="entry name" value="PRK11114.1-1"/>
    <property type="match status" value="1"/>
</dbReference>
<evidence type="ECO:0000256" key="5">
    <source>
        <dbReference type="ARBA" id="ARBA00011437"/>
    </source>
</evidence>
<comment type="caution">
    <text evidence="16">The sequence shown here is derived from an EMBL/GenBank/DDBJ whole genome shotgun (WGS) entry which is preliminary data.</text>
</comment>
<keyword evidence="8 15" id="KW-0997">Cell inner membrane</keyword>
<dbReference type="EMBL" id="JACAQE010000009">
    <property type="protein sequence ID" value="NWC17168.1"/>
    <property type="molecule type" value="Genomic_DNA"/>
</dbReference>
<dbReference type="PANTHER" id="PTHR39083:SF1">
    <property type="entry name" value="CYCLIC DI-GMP-BINDING PROTEIN"/>
    <property type="match status" value="1"/>
</dbReference>
<dbReference type="GO" id="GO:0005886">
    <property type="term" value="C:plasma membrane"/>
    <property type="evidence" value="ECO:0007669"/>
    <property type="project" value="UniProtKB-SubCell"/>
</dbReference>
<dbReference type="Gene3D" id="2.60.120.260">
    <property type="entry name" value="Galactose-binding domain-like"/>
    <property type="match status" value="2"/>
</dbReference>
<dbReference type="InterPro" id="IPR018513">
    <property type="entry name" value="Cell_synthase_bac"/>
</dbReference>
<dbReference type="InterPro" id="IPR003920">
    <property type="entry name" value="Cell_synth_B"/>
</dbReference>
<dbReference type="AlphaFoldDB" id="A0A7Y7Y4S4"/>
<keyword evidence="12 15" id="KW-1133">Transmembrane helix</keyword>
<gene>
    <name evidence="16" type="ORF">HX845_26165</name>
</gene>